<organism evidence="9">
    <name type="scientific">Rothia mucilaginosa</name>
    <dbReference type="NCBI Taxonomy" id="43675"/>
    <lineage>
        <taxon>Bacteria</taxon>
        <taxon>Bacillati</taxon>
        <taxon>Actinomycetota</taxon>
        <taxon>Actinomycetes</taxon>
        <taxon>Micrococcales</taxon>
        <taxon>Micrococcaceae</taxon>
        <taxon>Rothia</taxon>
    </lineage>
</organism>
<evidence type="ECO:0000256" key="3">
    <source>
        <dbReference type="ARBA" id="ARBA00022692"/>
    </source>
</evidence>
<dbReference type="Pfam" id="PF06781">
    <property type="entry name" value="CrgA"/>
    <property type="match status" value="1"/>
</dbReference>
<gene>
    <name evidence="7" type="primary">crgA</name>
    <name evidence="9" type="ORF">RM6536_0721</name>
</gene>
<feature type="transmembrane region" description="Helical" evidence="7">
    <location>
        <begin position="49"/>
        <end position="71"/>
    </location>
</feature>
<dbReference type="HAMAP" id="MF_00631">
    <property type="entry name" value="CrgA"/>
    <property type="match status" value="1"/>
</dbReference>
<dbReference type="RefSeq" id="WP_060824093.1">
    <property type="nucleotide sequence ID" value="NZ_AP014938.1"/>
</dbReference>
<comment type="subcellular location">
    <subcellularLocation>
        <location evidence="7">Cell membrane</location>
        <topology evidence="7">Multi-pass membrane protein</topology>
    </subcellularLocation>
</comment>
<dbReference type="GO" id="GO:0005886">
    <property type="term" value="C:plasma membrane"/>
    <property type="evidence" value="ECO:0007669"/>
    <property type="project" value="UniProtKB-SubCell"/>
</dbReference>
<evidence type="ECO:0000256" key="4">
    <source>
        <dbReference type="ARBA" id="ARBA00022989"/>
    </source>
</evidence>
<evidence type="ECO:0000256" key="8">
    <source>
        <dbReference type="SAM" id="MobiDB-lite"/>
    </source>
</evidence>
<comment type="similarity">
    <text evidence="7">Belongs to the CrgA family.</text>
</comment>
<keyword evidence="6 7" id="KW-0131">Cell cycle</keyword>
<evidence type="ECO:0000256" key="6">
    <source>
        <dbReference type="ARBA" id="ARBA00023306"/>
    </source>
</evidence>
<keyword evidence="1 7" id="KW-1003">Cell membrane</keyword>
<proteinExistence type="inferred from homology"/>
<feature type="region of interest" description="Disordered" evidence="8">
    <location>
        <begin position="1"/>
        <end position="26"/>
    </location>
</feature>
<dbReference type="GO" id="GO:0051301">
    <property type="term" value="P:cell division"/>
    <property type="evidence" value="ECO:0007669"/>
    <property type="project" value="UniProtKB-UniRule"/>
</dbReference>
<keyword evidence="3 7" id="KW-0812">Transmembrane</keyword>
<reference evidence="10" key="1">
    <citation type="submission" date="2015-08" db="EMBL/GenBank/DDBJ databases">
        <title>Complete genome sequence of Rothia mucilaginosa strain NUM-Rm6536.</title>
        <authorList>
            <person name="Nambu T."/>
        </authorList>
    </citation>
    <scope>NUCLEOTIDE SEQUENCE [LARGE SCALE GENOMIC DNA]</scope>
    <source>
        <strain evidence="10">NUM-Rm6536</strain>
    </source>
</reference>
<evidence type="ECO:0000256" key="1">
    <source>
        <dbReference type="ARBA" id="ARBA00022475"/>
    </source>
</evidence>
<keyword evidence="4 7" id="KW-1133">Transmembrane helix</keyword>
<keyword evidence="2 7" id="KW-0132">Cell division</keyword>
<evidence type="ECO:0000256" key="5">
    <source>
        <dbReference type="ARBA" id="ARBA00023136"/>
    </source>
</evidence>
<feature type="transmembrane region" description="Helical" evidence="7">
    <location>
        <begin position="83"/>
        <end position="101"/>
    </location>
</feature>
<name>A0A0K2RYQ7_9MICC</name>
<dbReference type="InterPro" id="IPR009619">
    <property type="entry name" value="CrgA"/>
</dbReference>
<protein>
    <recommendedName>
        <fullName evidence="7">Cell division protein CrgA</fullName>
    </recommendedName>
</protein>
<dbReference type="PATRIC" id="fig|43675.28.peg.739"/>
<evidence type="ECO:0000256" key="2">
    <source>
        <dbReference type="ARBA" id="ARBA00022618"/>
    </source>
</evidence>
<dbReference type="AlphaFoldDB" id="A0A0K2RYQ7"/>
<evidence type="ECO:0000313" key="9">
    <source>
        <dbReference type="EMBL" id="BAS19968.1"/>
    </source>
</evidence>
<keyword evidence="5 7" id="KW-0472">Membrane</keyword>
<evidence type="ECO:0000313" key="10">
    <source>
        <dbReference type="Proteomes" id="UP000066203"/>
    </source>
</evidence>
<accession>A0A0K2RYQ7</accession>
<sequence>MSTNSAKASSKKKSQKSAKSEVEDASELRLREIAREMESGTQLKEQTPLWYRVIMFSLLAVGILWIIVFYITQGLFPIPDLGMWNVSIGVGAMMVSMLMMTRWR</sequence>
<dbReference type="Proteomes" id="UP000066203">
    <property type="component" value="Chromosome"/>
</dbReference>
<comment type="function">
    <text evidence="7">Involved in cell division.</text>
</comment>
<dbReference type="EMBL" id="AP014938">
    <property type="protein sequence ID" value="BAS19968.1"/>
    <property type="molecule type" value="Genomic_DNA"/>
</dbReference>
<evidence type="ECO:0000256" key="7">
    <source>
        <dbReference type="HAMAP-Rule" id="MF_00631"/>
    </source>
</evidence>